<proteinExistence type="predicted"/>
<gene>
    <name evidence="1" type="ORF">UY55_C0001G0109</name>
</gene>
<dbReference type="STRING" id="1618665.UY55_C0001G0109"/>
<dbReference type="EMBL" id="LCQK01000001">
    <property type="protein sequence ID" value="KKW15355.1"/>
    <property type="molecule type" value="Genomic_DNA"/>
</dbReference>
<reference evidence="1 2" key="1">
    <citation type="journal article" date="2015" name="Nature">
        <title>rRNA introns, odd ribosomes, and small enigmatic genomes across a large radiation of phyla.</title>
        <authorList>
            <person name="Brown C.T."/>
            <person name="Hug L.A."/>
            <person name="Thomas B.C."/>
            <person name="Sharon I."/>
            <person name="Castelle C.J."/>
            <person name="Singh A."/>
            <person name="Wilkins M.J."/>
            <person name="Williams K.H."/>
            <person name="Banfield J.F."/>
        </authorList>
    </citation>
    <scope>NUCLEOTIDE SEQUENCE [LARGE SCALE GENOMIC DNA]</scope>
</reference>
<comment type="caution">
    <text evidence="1">The sequence shown here is derived from an EMBL/GenBank/DDBJ whole genome shotgun (WGS) entry which is preliminary data.</text>
</comment>
<evidence type="ECO:0000313" key="2">
    <source>
        <dbReference type="Proteomes" id="UP000034224"/>
    </source>
</evidence>
<evidence type="ECO:0000313" key="1">
    <source>
        <dbReference type="EMBL" id="KKW15355.1"/>
    </source>
</evidence>
<organism evidence="1 2">
    <name type="scientific">Candidatus Jorgensenbacteria bacterium GW2011_GWB1_50_10</name>
    <dbReference type="NCBI Taxonomy" id="1618665"/>
    <lineage>
        <taxon>Bacteria</taxon>
        <taxon>Candidatus Joergenseniibacteriota</taxon>
    </lineage>
</organism>
<dbReference type="AlphaFoldDB" id="A0A0G1W9T5"/>
<protein>
    <submittedName>
        <fullName evidence="1">Uncharacterized protein</fullName>
    </submittedName>
</protein>
<name>A0A0G1W9T5_9BACT</name>
<dbReference type="Proteomes" id="UP000034224">
    <property type="component" value="Unassembled WGS sequence"/>
</dbReference>
<accession>A0A0G1W9T5</accession>
<sequence length="366" mass="37968">MKTFRNPLFYLVILLGIAVVFGVVQAAFTEPSNSFPGSAPAAPLDTSSLEQTKSGNLILDAIKFTGTNAIQFQQGQILSVGAGFQFTPLTSGNQTLIRNSVGSILLQPTGSKGVLVGDVSPGFTASLITPNVLISGGSGADAQGIYLGVWQGVAGFYTIKTGDASAPPLAFLVGDSERVRINTSGDVGIGTSNPTTKLEVIGTASSTEVCISGDCKTAWPAGAVSQWTSISGGRIYYNGGSVGIGTDSPNESLDVGGNIKTSGNLLLPIDSGFPVTKGIYFGSSAFIGYAPSLQEIFIVSGSGAIGFKDGGIKIDSGGTILLPTCDDTRRGMLKFVKRFNTPNSAWDELYLCRIKGDGAYEWEKIT</sequence>